<dbReference type="OrthoDB" id="3461141at2"/>
<dbReference type="Gene3D" id="3.40.190.10">
    <property type="entry name" value="Periplasmic binding protein-like II"/>
    <property type="match status" value="2"/>
</dbReference>
<dbReference type="CDD" id="cd05466">
    <property type="entry name" value="PBP2_LTTR_substrate"/>
    <property type="match status" value="1"/>
</dbReference>
<dbReference type="InterPro" id="IPR000847">
    <property type="entry name" value="LysR_HTH_N"/>
</dbReference>
<protein>
    <submittedName>
        <fullName evidence="6">LysR family hydrogen peroxide-inducible transcriptional activator</fullName>
    </submittedName>
</protein>
<evidence type="ECO:0000259" key="5">
    <source>
        <dbReference type="PROSITE" id="PS50931"/>
    </source>
</evidence>
<dbReference type="PROSITE" id="PS50931">
    <property type="entry name" value="HTH_LYSR"/>
    <property type="match status" value="1"/>
</dbReference>
<dbReference type="FunFam" id="1.10.10.10:FF:000001">
    <property type="entry name" value="LysR family transcriptional regulator"/>
    <property type="match status" value="1"/>
</dbReference>
<evidence type="ECO:0000313" key="7">
    <source>
        <dbReference type="Proteomes" id="UP000315677"/>
    </source>
</evidence>
<dbReference type="PRINTS" id="PR00039">
    <property type="entry name" value="HTHLYSR"/>
</dbReference>
<dbReference type="Pfam" id="PF03466">
    <property type="entry name" value="LysR_substrate"/>
    <property type="match status" value="1"/>
</dbReference>
<evidence type="ECO:0000313" key="6">
    <source>
        <dbReference type="EMBL" id="TQM11607.1"/>
    </source>
</evidence>
<dbReference type="InterPro" id="IPR036390">
    <property type="entry name" value="WH_DNA-bd_sf"/>
</dbReference>
<keyword evidence="4" id="KW-0804">Transcription</keyword>
<dbReference type="SUPFAM" id="SSF46785">
    <property type="entry name" value="Winged helix' DNA-binding domain"/>
    <property type="match status" value="1"/>
</dbReference>
<accession>A0A543DQK1</accession>
<evidence type="ECO:0000256" key="4">
    <source>
        <dbReference type="ARBA" id="ARBA00023163"/>
    </source>
</evidence>
<gene>
    <name evidence="6" type="ORF">FB558_4172</name>
</gene>
<reference evidence="6 7" key="1">
    <citation type="submission" date="2019-06" db="EMBL/GenBank/DDBJ databases">
        <title>Sequencing the genomes of 1000 actinobacteria strains.</title>
        <authorList>
            <person name="Klenk H.-P."/>
        </authorList>
    </citation>
    <scope>NUCLEOTIDE SEQUENCE [LARGE SCALE GENOMIC DNA]</scope>
    <source>
        <strain evidence="6 7">DSM 45301</strain>
    </source>
</reference>
<evidence type="ECO:0000256" key="2">
    <source>
        <dbReference type="ARBA" id="ARBA00023015"/>
    </source>
</evidence>
<comment type="similarity">
    <text evidence="1">Belongs to the LysR transcriptional regulatory family.</text>
</comment>
<dbReference type="InterPro" id="IPR036388">
    <property type="entry name" value="WH-like_DNA-bd_sf"/>
</dbReference>
<feature type="domain" description="HTH lysR-type" evidence="5">
    <location>
        <begin position="1"/>
        <end position="58"/>
    </location>
</feature>
<keyword evidence="7" id="KW-1185">Reference proteome</keyword>
<dbReference type="Pfam" id="PF00126">
    <property type="entry name" value="HTH_1"/>
    <property type="match status" value="1"/>
</dbReference>
<proteinExistence type="inferred from homology"/>
<dbReference type="InterPro" id="IPR005119">
    <property type="entry name" value="LysR_subst-bd"/>
</dbReference>
<keyword evidence="3" id="KW-0238">DNA-binding</keyword>
<name>A0A543DQK1_9PSEU</name>
<dbReference type="GO" id="GO:0032993">
    <property type="term" value="C:protein-DNA complex"/>
    <property type="evidence" value="ECO:0007669"/>
    <property type="project" value="TreeGrafter"/>
</dbReference>
<dbReference type="EMBL" id="VFPA01000002">
    <property type="protein sequence ID" value="TQM11607.1"/>
    <property type="molecule type" value="Genomic_DNA"/>
</dbReference>
<organism evidence="6 7">
    <name type="scientific">Pseudonocardia kunmingensis</name>
    <dbReference type="NCBI Taxonomy" id="630975"/>
    <lineage>
        <taxon>Bacteria</taxon>
        <taxon>Bacillati</taxon>
        <taxon>Actinomycetota</taxon>
        <taxon>Actinomycetes</taxon>
        <taxon>Pseudonocardiales</taxon>
        <taxon>Pseudonocardiaceae</taxon>
        <taxon>Pseudonocardia</taxon>
    </lineage>
</organism>
<evidence type="ECO:0000256" key="1">
    <source>
        <dbReference type="ARBA" id="ARBA00009437"/>
    </source>
</evidence>
<keyword evidence="2" id="KW-0805">Transcription regulation</keyword>
<dbReference type="AlphaFoldDB" id="A0A543DQK1"/>
<evidence type="ECO:0000256" key="3">
    <source>
        <dbReference type="ARBA" id="ARBA00023125"/>
    </source>
</evidence>
<dbReference type="SUPFAM" id="SSF53850">
    <property type="entry name" value="Periplasmic binding protein-like II"/>
    <property type="match status" value="1"/>
</dbReference>
<dbReference type="Proteomes" id="UP000315677">
    <property type="component" value="Unassembled WGS sequence"/>
</dbReference>
<dbReference type="GO" id="GO:0003700">
    <property type="term" value="F:DNA-binding transcription factor activity"/>
    <property type="evidence" value="ECO:0007669"/>
    <property type="project" value="InterPro"/>
</dbReference>
<dbReference type="GO" id="GO:0003677">
    <property type="term" value="F:DNA binding"/>
    <property type="evidence" value="ECO:0007669"/>
    <property type="project" value="UniProtKB-KW"/>
</dbReference>
<comment type="caution">
    <text evidence="6">The sequence shown here is derived from an EMBL/GenBank/DDBJ whole genome shotgun (WGS) entry which is preliminary data.</text>
</comment>
<dbReference type="RefSeq" id="WP_142055879.1">
    <property type="nucleotide sequence ID" value="NZ_VFPA01000002.1"/>
</dbReference>
<sequence>MDLVDLQAFLAVVEHNGFRRAAEALFVSQPVVTRRIGRLEQELGVALLERGAWGVRLTGHGEALVDGARRVLDMADEVRAATVGASPASIRLGCSATAAGSYLAAFLSDWIPRHPSTRVTMIEDGAHRMRRRLEAAECDAAIIAAPVPPTFESLPITTVTVQAVLPARHRLAAGSGPLDVAELDRELVLVNGRSFLSTELFLSACRVQAVEPDVVYECSVGQTLAALAEAGLGVAIISDTVDRRGFDLTTRPICDAEGHPLQFDLHVAWARNRSSEVVAAFARELSDFTRPMRTRPART</sequence>
<dbReference type="PANTHER" id="PTHR30346">
    <property type="entry name" value="TRANSCRIPTIONAL DUAL REGULATOR HCAR-RELATED"/>
    <property type="match status" value="1"/>
</dbReference>
<dbReference type="Gene3D" id="1.10.10.10">
    <property type="entry name" value="Winged helix-like DNA-binding domain superfamily/Winged helix DNA-binding domain"/>
    <property type="match status" value="1"/>
</dbReference>
<dbReference type="PANTHER" id="PTHR30346:SF0">
    <property type="entry name" value="HCA OPERON TRANSCRIPTIONAL ACTIVATOR HCAR"/>
    <property type="match status" value="1"/>
</dbReference>